<dbReference type="AlphaFoldDB" id="A0A1Q9CQR2"/>
<dbReference type="Proteomes" id="UP000186817">
    <property type="component" value="Unassembled WGS sequence"/>
</dbReference>
<dbReference type="OrthoDB" id="10412943at2759"/>
<organism evidence="2 3">
    <name type="scientific">Symbiodinium microadriaticum</name>
    <name type="common">Dinoflagellate</name>
    <name type="synonym">Zooxanthella microadriatica</name>
    <dbReference type="NCBI Taxonomy" id="2951"/>
    <lineage>
        <taxon>Eukaryota</taxon>
        <taxon>Sar</taxon>
        <taxon>Alveolata</taxon>
        <taxon>Dinophyceae</taxon>
        <taxon>Suessiales</taxon>
        <taxon>Symbiodiniaceae</taxon>
        <taxon>Symbiodinium</taxon>
    </lineage>
</organism>
<evidence type="ECO:0000256" key="1">
    <source>
        <dbReference type="SAM" id="MobiDB-lite"/>
    </source>
</evidence>
<feature type="compositionally biased region" description="Low complexity" evidence="1">
    <location>
        <begin position="312"/>
        <end position="334"/>
    </location>
</feature>
<sequence>MFLQQRYEDLPPPIKVPGNNVTPFTMQLVVLPLAEGKWNIVKHIRFADGAKVMNNTIKSMSVGRALEIDYQKNFTDGSRALQYFLEGMGGFQVRYQKLVPADDHSKLVRETEDIRKGFQYIRENGPQDNSTGQFASWTEEEVNNPNGILYRWDRGTVKEPTYHAYLRGTLSANGADANHLQWSLNLLQAALDGEVVSSCTTIFGKSAFTGQKFIQENRPELAGIDADTIFYPDKDTSGALETESKRFKSVKSASNLLAPASSASSSAEHAKPEHEVQEHEQVSVKLEKDECERKFGSFKKQLGNRVLHINISDSSMPPSPKASSAKVPATSVSPKASPRATLSRASPEASAIHTSPADEMDIASSPMDDPMENLTQQLEDEINAIPDEEQEH</sequence>
<proteinExistence type="predicted"/>
<feature type="compositionally biased region" description="Low complexity" evidence="1">
    <location>
        <begin position="258"/>
        <end position="267"/>
    </location>
</feature>
<protein>
    <submittedName>
        <fullName evidence="2">Uncharacterized protein</fullName>
    </submittedName>
</protein>
<feature type="region of interest" description="Disordered" evidence="1">
    <location>
        <begin position="310"/>
        <end position="392"/>
    </location>
</feature>
<feature type="region of interest" description="Disordered" evidence="1">
    <location>
        <begin position="258"/>
        <end position="283"/>
    </location>
</feature>
<evidence type="ECO:0000313" key="2">
    <source>
        <dbReference type="EMBL" id="OLP85263.1"/>
    </source>
</evidence>
<feature type="compositionally biased region" description="Basic and acidic residues" evidence="1">
    <location>
        <begin position="268"/>
        <end position="283"/>
    </location>
</feature>
<gene>
    <name evidence="2" type="ORF">AK812_SmicGene33776</name>
</gene>
<feature type="compositionally biased region" description="Acidic residues" evidence="1">
    <location>
        <begin position="378"/>
        <end position="392"/>
    </location>
</feature>
<reference evidence="2 3" key="1">
    <citation type="submission" date="2016-02" db="EMBL/GenBank/DDBJ databases">
        <title>Genome analysis of coral dinoflagellate symbionts highlights evolutionary adaptations to a symbiotic lifestyle.</title>
        <authorList>
            <person name="Aranda M."/>
            <person name="Li Y."/>
            <person name="Liew Y.J."/>
            <person name="Baumgarten S."/>
            <person name="Simakov O."/>
            <person name="Wilson M."/>
            <person name="Piel J."/>
            <person name="Ashoor H."/>
            <person name="Bougouffa S."/>
            <person name="Bajic V.B."/>
            <person name="Ryu T."/>
            <person name="Ravasi T."/>
            <person name="Bayer T."/>
            <person name="Micklem G."/>
            <person name="Kim H."/>
            <person name="Bhak J."/>
            <person name="Lajeunesse T.C."/>
            <person name="Voolstra C.R."/>
        </authorList>
    </citation>
    <scope>NUCLEOTIDE SEQUENCE [LARGE SCALE GENOMIC DNA]</scope>
    <source>
        <strain evidence="2 3">CCMP2467</strain>
    </source>
</reference>
<evidence type="ECO:0000313" key="3">
    <source>
        <dbReference type="Proteomes" id="UP000186817"/>
    </source>
</evidence>
<comment type="caution">
    <text evidence="2">The sequence shown here is derived from an EMBL/GenBank/DDBJ whole genome shotgun (WGS) entry which is preliminary data.</text>
</comment>
<accession>A0A1Q9CQR2</accession>
<dbReference type="EMBL" id="LSRX01000986">
    <property type="protein sequence ID" value="OLP85263.1"/>
    <property type="molecule type" value="Genomic_DNA"/>
</dbReference>
<keyword evidence="3" id="KW-1185">Reference proteome</keyword>
<name>A0A1Q9CQR2_SYMMI</name>